<feature type="compositionally biased region" description="Polar residues" evidence="1">
    <location>
        <begin position="303"/>
        <end position="314"/>
    </location>
</feature>
<dbReference type="PROSITE" id="PS51257">
    <property type="entry name" value="PROKAR_LIPOPROTEIN"/>
    <property type="match status" value="1"/>
</dbReference>
<evidence type="ECO:0000313" key="2">
    <source>
        <dbReference type="EMBL" id="CAD9169124.1"/>
    </source>
</evidence>
<feature type="region of interest" description="Disordered" evidence="1">
    <location>
        <begin position="284"/>
        <end position="326"/>
    </location>
</feature>
<feature type="region of interest" description="Disordered" evidence="1">
    <location>
        <begin position="1"/>
        <end position="22"/>
    </location>
</feature>
<dbReference type="EMBL" id="HBGE01076684">
    <property type="protein sequence ID" value="CAD9169124.1"/>
    <property type="molecule type" value="Transcribed_RNA"/>
</dbReference>
<organism evidence="2">
    <name type="scientific">Alexandrium catenella</name>
    <name type="common">Red tide dinoflagellate</name>
    <name type="synonym">Gonyaulax catenella</name>
    <dbReference type="NCBI Taxonomy" id="2925"/>
    <lineage>
        <taxon>Eukaryota</taxon>
        <taxon>Sar</taxon>
        <taxon>Alveolata</taxon>
        <taxon>Dinophyceae</taxon>
        <taxon>Gonyaulacales</taxon>
        <taxon>Pyrocystaceae</taxon>
        <taxon>Alexandrium</taxon>
    </lineage>
</organism>
<gene>
    <name evidence="2" type="ORF">ACAT0790_LOCUS45893</name>
</gene>
<protein>
    <submittedName>
        <fullName evidence="2">Uncharacterized protein</fullName>
    </submittedName>
</protein>
<dbReference type="AlphaFoldDB" id="A0A7S1RL68"/>
<name>A0A7S1RL68_ALECA</name>
<accession>A0A7S1RL68</accession>
<sequence>MKRPTQLPQMRPIERRPDDGAARQSCFGGQLFGSCQICTVDDDDIRTTRGFERLRDTWISLDDGFCATDNKGKAGVHELIEDVEEDSTIGCEESSLEGDDSCVDESVAKAAHGASTQRDGSGVLGKGTGEELLRSELDTIIRNSGDAFDARGWDLVHVSRERYLLNGRTIKLFLLPQGAPLPYFTHISPMFGYDVAERASRIVVSDGSLRQPLLDYLLQTGQNESYDQRGTENPAGVEGAGKIIDFNVAFSGDRMIEMKHATIQAEMRRIVDEEVTRMTVPQPDRAKLIGTKSSGPVGLSRGPSASVSHHNASFQDADAARRHAEA</sequence>
<feature type="compositionally biased region" description="Basic and acidic residues" evidence="1">
    <location>
        <begin position="12"/>
        <end position="21"/>
    </location>
</feature>
<proteinExistence type="predicted"/>
<evidence type="ECO:0000256" key="1">
    <source>
        <dbReference type="SAM" id="MobiDB-lite"/>
    </source>
</evidence>
<reference evidence="2" key="1">
    <citation type="submission" date="2021-01" db="EMBL/GenBank/DDBJ databases">
        <authorList>
            <person name="Corre E."/>
            <person name="Pelletier E."/>
            <person name="Niang G."/>
            <person name="Scheremetjew M."/>
            <person name="Finn R."/>
            <person name="Kale V."/>
            <person name="Holt S."/>
            <person name="Cochrane G."/>
            <person name="Meng A."/>
            <person name="Brown T."/>
            <person name="Cohen L."/>
        </authorList>
    </citation>
    <scope>NUCLEOTIDE SEQUENCE</scope>
    <source>
        <strain evidence="2">OF101</strain>
    </source>
</reference>